<evidence type="ECO:0000313" key="1">
    <source>
        <dbReference type="EMBL" id="KAI9917781.1"/>
    </source>
</evidence>
<sequence>MSNPIHPTLAAWDCAHGSLLVIGELLAHTRRFMVPRFREVCDTVFRYEDAKDRRVDRVVSTLLAQLADFCPGAFVQYYLDKCIAHMTKRTLAYAAPSSERGVAFIAIGRLALAVRDALEPHLALILNLVKESLASYT</sequence>
<protein>
    <submittedName>
        <fullName evidence="1">Uncharacterized protein</fullName>
    </submittedName>
</protein>
<comment type="caution">
    <text evidence="1">The sequence shown here is derived from an EMBL/GenBank/DDBJ whole genome shotgun (WGS) entry which is preliminary data.</text>
</comment>
<evidence type="ECO:0000313" key="2">
    <source>
        <dbReference type="Proteomes" id="UP001163321"/>
    </source>
</evidence>
<accession>A0ACC0WJ82</accession>
<reference evidence="1 2" key="1">
    <citation type="journal article" date="2022" name="bioRxiv">
        <title>The genome of the oomycete Peronosclerospora sorghi, a cosmopolitan pathogen of maize and sorghum, is inflated with dispersed pseudogenes.</title>
        <authorList>
            <person name="Fletcher K."/>
            <person name="Martin F."/>
            <person name="Isakeit T."/>
            <person name="Cavanaugh K."/>
            <person name="Magill C."/>
            <person name="Michelmore R."/>
        </authorList>
    </citation>
    <scope>NUCLEOTIDE SEQUENCE [LARGE SCALE GENOMIC DNA]</scope>
    <source>
        <strain evidence="1">P6</strain>
    </source>
</reference>
<dbReference type="Proteomes" id="UP001163321">
    <property type="component" value="Chromosome 13"/>
</dbReference>
<name>A0ACC0WJ82_9STRA</name>
<dbReference type="EMBL" id="CM047592">
    <property type="protein sequence ID" value="KAI9917781.1"/>
    <property type="molecule type" value="Genomic_DNA"/>
</dbReference>
<keyword evidence="2" id="KW-1185">Reference proteome</keyword>
<gene>
    <name evidence="1" type="ORF">PsorP6_012894</name>
</gene>
<organism evidence="1 2">
    <name type="scientific">Peronosclerospora sorghi</name>
    <dbReference type="NCBI Taxonomy" id="230839"/>
    <lineage>
        <taxon>Eukaryota</taxon>
        <taxon>Sar</taxon>
        <taxon>Stramenopiles</taxon>
        <taxon>Oomycota</taxon>
        <taxon>Peronosporomycetes</taxon>
        <taxon>Peronosporales</taxon>
        <taxon>Peronosporaceae</taxon>
        <taxon>Peronosclerospora</taxon>
    </lineage>
</organism>
<proteinExistence type="predicted"/>